<feature type="chain" id="PRO_5019120480" description="Halovibrin HvnA" evidence="1">
    <location>
        <begin position="22"/>
        <end position="313"/>
    </location>
</feature>
<evidence type="ECO:0008006" key="4">
    <source>
        <dbReference type="Google" id="ProtNLM"/>
    </source>
</evidence>
<sequence>MKRIVLSLLFFLILGCSTSHDVSNDSIYNNMTTSATTEPPLATRGPLVAAELAARYRDTATTRCDGLDRRPAFLCSGILLRGTATADGFDVWDPSPTAVRVGGTSFSFVRSDYKMKRLAMGYKKGLIFYPVLKTPPNKLKIPVLCFFPVDGDSDHRSDKGCGGISGYASTVACASQGIDTPEKWAGNYQQYASESHNRRGVCSFDVRDSIDALAGPNFVKGMQAGRLVTPRAFDIPNDVKMETWEKGAAAVLPIEAFFYVIVGSSSGLTEVQKDQLRFKEVTGESIPIIKVTMPATLDEKVTFAFQAQDQAVN</sequence>
<proteinExistence type="predicted"/>
<dbReference type="RefSeq" id="WP_148050149.1">
    <property type="nucleotide sequence ID" value="NZ_JBNDKA010000001.1"/>
</dbReference>
<organism evidence="2 3">
    <name type="scientific">Pseudomonas frederiksbergensis</name>
    <dbReference type="NCBI Taxonomy" id="104087"/>
    <lineage>
        <taxon>Bacteria</taxon>
        <taxon>Pseudomonadati</taxon>
        <taxon>Pseudomonadota</taxon>
        <taxon>Gammaproteobacteria</taxon>
        <taxon>Pseudomonadales</taxon>
        <taxon>Pseudomonadaceae</taxon>
        <taxon>Pseudomonas</taxon>
    </lineage>
</organism>
<dbReference type="AlphaFoldDB" id="A0A423J1X2"/>
<evidence type="ECO:0000313" key="3">
    <source>
        <dbReference type="Proteomes" id="UP000283260"/>
    </source>
</evidence>
<evidence type="ECO:0000256" key="1">
    <source>
        <dbReference type="SAM" id="SignalP"/>
    </source>
</evidence>
<gene>
    <name evidence="2" type="ORF">BK661_17210</name>
</gene>
<protein>
    <recommendedName>
        <fullName evidence="4">Halovibrin HvnA</fullName>
    </recommendedName>
</protein>
<dbReference type="PROSITE" id="PS51257">
    <property type="entry name" value="PROKAR_LIPOPROTEIN"/>
    <property type="match status" value="1"/>
</dbReference>
<name>A0A423J1X2_9PSED</name>
<feature type="signal peptide" evidence="1">
    <location>
        <begin position="1"/>
        <end position="21"/>
    </location>
</feature>
<dbReference type="Proteomes" id="UP000283260">
    <property type="component" value="Unassembled WGS sequence"/>
</dbReference>
<accession>A0A423J1X2</accession>
<comment type="caution">
    <text evidence="2">The sequence shown here is derived from an EMBL/GenBank/DDBJ whole genome shotgun (WGS) entry which is preliminary data.</text>
</comment>
<evidence type="ECO:0000313" key="2">
    <source>
        <dbReference type="EMBL" id="RON31681.1"/>
    </source>
</evidence>
<reference evidence="2 3" key="1">
    <citation type="submission" date="2016-10" db="EMBL/GenBank/DDBJ databases">
        <title>Comparative genome analysis of multiple Pseudomonas spp. focuses on biocontrol and plant growth promoting traits.</title>
        <authorList>
            <person name="Tao X.-Y."/>
            <person name="Taylor C.G."/>
        </authorList>
    </citation>
    <scope>NUCLEOTIDE SEQUENCE [LARGE SCALE GENOMIC DNA]</scope>
    <source>
        <strain evidence="2 3">94G2</strain>
    </source>
</reference>
<keyword evidence="1" id="KW-0732">Signal</keyword>
<dbReference type="EMBL" id="MOBL01000018">
    <property type="protein sequence ID" value="RON31681.1"/>
    <property type="molecule type" value="Genomic_DNA"/>
</dbReference>